<dbReference type="PANTHER" id="PTHR23322">
    <property type="entry name" value="FAS-ASSOCIATED PROTEIN"/>
    <property type="match status" value="1"/>
</dbReference>
<evidence type="ECO:0000313" key="5">
    <source>
        <dbReference type="Proteomes" id="UP001218188"/>
    </source>
</evidence>
<comment type="caution">
    <text evidence="4">The sequence shown here is derived from an EMBL/GenBank/DDBJ whole genome shotgun (WGS) entry which is preliminary data.</text>
</comment>
<sequence length="517" mass="55775">MSSTLSASQQAALAQLRDLTNGGEDDVAVSMLESVDWDVQRAAELIFGSAPAPPPPPPPPAMEEFEIDDSEQAQPVVPRAAPWSFTLSSLFAFPFQLLSTLLRFVFGVLRIPLPRPFAFNLALFRPRRTAPRGDGGADRWVRELEEETGAQCMSASASGVDVATGAGPSTLTHRAPSDRKDALRACQRDVRIACIVLVSELLHANDILVWGGDVRDRDPYSAALKLQATTYPFVAFLALQPRRTPRSSASTSTPPPTLTVLSRHQGPPSGPTSPAALAAHLETQLLPRVSPFLVGLRAAQHAAAADRLLREDQDRAFRETAARDGARIEALMRADELAAREAEAARAAQEAEAARAALEKVERQKRAEARAGWRRWTKRVIMGAPEDADGVRLAIRMPDGARVVRRFADARSLTALYAFVDAQLADGQGEETSPAGHGKEQVEHAMEEQIGEAGTADAWWGFQLVLAYPRQEIPWARGTTVGGVECLKGGAQLVVHMLAPAQAAAGEEDDDGYVSEE</sequence>
<evidence type="ECO:0000256" key="2">
    <source>
        <dbReference type="SAM" id="MobiDB-lite"/>
    </source>
</evidence>
<dbReference type="CDD" id="cd14273">
    <property type="entry name" value="UBA_TAP-C_like"/>
    <property type="match status" value="1"/>
</dbReference>
<dbReference type="Pfam" id="PF00789">
    <property type="entry name" value="UBX"/>
    <property type="match status" value="1"/>
</dbReference>
<proteinExistence type="predicted"/>
<dbReference type="InterPro" id="IPR050730">
    <property type="entry name" value="UBX_domain-protein"/>
</dbReference>
<feature type="region of interest" description="Disordered" evidence="2">
    <location>
        <begin position="244"/>
        <end position="275"/>
    </location>
</feature>
<dbReference type="Pfam" id="PF14555">
    <property type="entry name" value="UBA_4"/>
    <property type="match status" value="1"/>
</dbReference>
<keyword evidence="5" id="KW-1185">Reference proteome</keyword>
<dbReference type="GO" id="GO:0043130">
    <property type="term" value="F:ubiquitin binding"/>
    <property type="evidence" value="ECO:0007669"/>
    <property type="project" value="TreeGrafter"/>
</dbReference>
<evidence type="ECO:0000313" key="4">
    <source>
        <dbReference type="EMBL" id="KAJ7021056.1"/>
    </source>
</evidence>
<evidence type="ECO:0000256" key="1">
    <source>
        <dbReference type="SAM" id="Coils"/>
    </source>
</evidence>
<dbReference type="InterPro" id="IPR029071">
    <property type="entry name" value="Ubiquitin-like_domsf"/>
</dbReference>
<dbReference type="Proteomes" id="UP001218188">
    <property type="component" value="Unassembled WGS sequence"/>
</dbReference>
<feature type="coiled-coil region" evidence="1">
    <location>
        <begin position="332"/>
        <end position="371"/>
    </location>
</feature>
<organism evidence="4 5">
    <name type="scientific">Mycena alexandri</name>
    <dbReference type="NCBI Taxonomy" id="1745969"/>
    <lineage>
        <taxon>Eukaryota</taxon>
        <taxon>Fungi</taxon>
        <taxon>Dikarya</taxon>
        <taxon>Basidiomycota</taxon>
        <taxon>Agaricomycotina</taxon>
        <taxon>Agaricomycetes</taxon>
        <taxon>Agaricomycetidae</taxon>
        <taxon>Agaricales</taxon>
        <taxon>Marasmiineae</taxon>
        <taxon>Mycenaceae</taxon>
        <taxon>Mycena</taxon>
    </lineage>
</organism>
<dbReference type="PANTHER" id="PTHR23322:SF1">
    <property type="entry name" value="FAS-ASSOCIATED FACTOR 2"/>
    <property type="match status" value="1"/>
</dbReference>
<feature type="compositionally biased region" description="Low complexity" evidence="2">
    <location>
        <begin position="246"/>
        <end position="263"/>
    </location>
</feature>
<protein>
    <recommendedName>
        <fullName evidence="3">UBX domain-containing protein</fullName>
    </recommendedName>
</protein>
<accession>A0AAD6S6F3</accession>
<reference evidence="4" key="1">
    <citation type="submission" date="2023-03" db="EMBL/GenBank/DDBJ databases">
        <title>Massive genome expansion in bonnet fungi (Mycena s.s.) driven by repeated elements and novel gene families across ecological guilds.</title>
        <authorList>
            <consortium name="Lawrence Berkeley National Laboratory"/>
            <person name="Harder C.B."/>
            <person name="Miyauchi S."/>
            <person name="Viragh M."/>
            <person name="Kuo A."/>
            <person name="Thoen E."/>
            <person name="Andreopoulos B."/>
            <person name="Lu D."/>
            <person name="Skrede I."/>
            <person name="Drula E."/>
            <person name="Henrissat B."/>
            <person name="Morin E."/>
            <person name="Kohler A."/>
            <person name="Barry K."/>
            <person name="LaButti K."/>
            <person name="Morin E."/>
            <person name="Salamov A."/>
            <person name="Lipzen A."/>
            <person name="Mereny Z."/>
            <person name="Hegedus B."/>
            <person name="Baldrian P."/>
            <person name="Stursova M."/>
            <person name="Weitz H."/>
            <person name="Taylor A."/>
            <person name="Grigoriev I.V."/>
            <person name="Nagy L.G."/>
            <person name="Martin F."/>
            <person name="Kauserud H."/>
        </authorList>
    </citation>
    <scope>NUCLEOTIDE SEQUENCE</scope>
    <source>
        <strain evidence="4">CBHHK200</strain>
    </source>
</reference>
<dbReference type="Gene3D" id="1.10.8.10">
    <property type="entry name" value="DNA helicase RuvA subunit, C-terminal domain"/>
    <property type="match status" value="1"/>
</dbReference>
<dbReference type="Gene3D" id="3.40.30.10">
    <property type="entry name" value="Glutaredoxin"/>
    <property type="match status" value="1"/>
</dbReference>
<dbReference type="PROSITE" id="PS50033">
    <property type="entry name" value="UBX"/>
    <property type="match status" value="1"/>
</dbReference>
<dbReference type="GO" id="GO:0005783">
    <property type="term" value="C:endoplasmic reticulum"/>
    <property type="evidence" value="ECO:0007669"/>
    <property type="project" value="TreeGrafter"/>
</dbReference>
<feature type="domain" description="UBX" evidence="3">
    <location>
        <begin position="386"/>
        <end position="471"/>
    </location>
</feature>
<name>A0AAD6S6F3_9AGAR</name>
<evidence type="ECO:0000259" key="3">
    <source>
        <dbReference type="PROSITE" id="PS50033"/>
    </source>
</evidence>
<dbReference type="SUPFAM" id="SSF54236">
    <property type="entry name" value="Ubiquitin-like"/>
    <property type="match status" value="1"/>
</dbReference>
<keyword evidence="1" id="KW-0175">Coiled coil</keyword>
<dbReference type="Gene3D" id="3.10.20.90">
    <property type="entry name" value="Phosphatidylinositol 3-kinase Catalytic Subunit, Chain A, domain 1"/>
    <property type="match status" value="1"/>
</dbReference>
<dbReference type="GO" id="GO:0036503">
    <property type="term" value="P:ERAD pathway"/>
    <property type="evidence" value="ECO:0007669"/>
    <property type="project" value="TreeGrafter"/>
</dbReference>
<dbReference type="InterPro" id="IPR001012">
    <property type="entry name" value="UBX_dom"/>
</dbReference>
<dbReference type="AlphaFoldDB" id="A0AAD6S6F3"/>
<gene>
    <name evidence="4" type="ORF">C8F04DRAFT_1142033</name>
</gene>
<dbReference type="EMBL" id="JARJCM010000243">
    <property type="protein sequence ID" value="KAJ7021056.1"/>
    <property type="molecule type" value="Genomic_DNA"/>
</dbReference>